<evidence type="ECO:0000256" key="1">
    <source>
        <dbReference type="SAM" id="Phobius"/>
    </source>
</evidence>
<dbReference type="AlphaFoldDB" id="A0AAD2D5F0"/>
<dbReference type="EMBL" id="CAMPGE010022058">
    <property type="protein sequence ID" value="CAI2380138.1"/>
    <property type="molecule type" value="Genomic_DNA"/>
</dbReference>
<organism evidence="2 3">
    <name type="scientific">Euplotes crassus</name>
    <dbReference type="NCBI Taxonomy" id="5936"/>
    <lineage>
        <taxon>Eukaryota</taxon>
        <taxon>Sar</taxon>
        <taxon>Alveolata</taxon>
        <taxon>Ciliophora</taxon>
        <taxon>Intramacronucleata</taxon>
        <taxon>Spirotrichea</taxon>
        <taxon>Hypotrichia</taxon>
        <taxon>Euplotida</taxon>
        <taxon>Euplotidae</taxon>
        <taxon>Moneuplotes</taxon>
    </lineage>
</organism>
<evidence type="ECO:0000313" key="3">
    <source>
        <dbReference type="Proteomes" id="UP001295684"/>
    </source>
</evidence>
<comment type="caution">
    <text evidence="2">The sequence shown here is derived from an EMBL/GenBank/DDBJ whole genome shotgun (WGS) entry which is preliminary data.</text>
</comment>
<keyword evidence="3" id="KW-1185">Reference proteome</keyword>
<keyword evidence="1" id="KW-1133">Transmembrane helix</keyword>
<gene>
    <name evidence="2" type="ORF">ECRASSUSDP1_LOCUS21566</name>
</gene>
<keyword evidence="1" id="KW-0812">Transmembrane</keyword>
<protein>
    <submittedName>
        <fullName evidence="2">Uncharacterized protein</fullName>
    </submittedName>
</protein>
<dbReference type="Proteomes" id="UP001295684">
    <property type="component" value="Unassembled WGS sequence"/>
</dbReference>
<accession>A0AAD2D5F0</accession>
<feature type="transmembrane region" description="Helical" evidence="1">
    <location>
        <begin position="6"/>
        <end position="22"/>
    </location>
</feature>
<proteinExistence type="predicted"/>
<evidence type="ECO:0000313" key="2">
    <source>
        <dbReference type="EMBL" id="CAI2380138.1"/>
    </source>
</evidence>
<sequence>MNSYSIIIVLASLFMHISSEIIKSKRVRNIMLTSLTLYCKVSNFISLKEIKIFTSGSLQRLSDSSI</sequence>
<name>A0AAD2D5F0_EUPCR</name>
<reference evidence="2" key="1">
    <citation type="submission" date="2023-07" db="EMBL/GenBank/DDBJ databases">
        <authorList>
            <consortium name="AG Swart"/>
            <person name="Singh M."/>
            <person name="Singh A."/>
            <person name="Seah K."/>
            <person name="Emmerich C."/>
        </authorList>
    </citation>
    <scope>NUCLEOTIDE SEQUENCE</scope>
    <source>
        <strain evidence="2">DP1</strain>
    </source>
</reference>
<keyword evidence="1" id="KW-0472">Membrane</keyword>